<dbReference type="Bgee" id="ENSLOCG00000014935">
    <property type="expression patterns" value="Expressed in camera-type eye and 9 other cell types or tissues"/>
</dbReference>
<dbReference type="GO" id="GO:0008630">
    <property type="term" value="P:intrinsic apoptotic signaling pathway in response to DNA damage"/>
    <property type="evidence" value="ECO:0000318"/>
    <property type="project" value="GO_Central"/>
</dbReference>
<dbReference type="SMART" id="SM00479">
    <property type="entry name" value="EXOIII"/>
    <property type="match status" value="1"/>
</dbReference>
<dbReference type="OrthoDB" id="10250935at2759"/>
<evidence type="ECO:0000256" key="3">
    <source>
        <dbReference type="ARBA" id="ARBA00022833"/>
    </source>
</evidence>
<evidence type="ECO:0000256" key="1">
    <source>
        <dbReference type="ARBA" id="ARBA00022723"/>
    </source>
</evidence>
<dbReference type="Gene3D" id="3.30.160.60">
    <property type="entry name" value="Classic Zinc Finger"/>
    <property type="match status" value="1"/>
</dbReference>
<dbReference type="KEGG" id="loc:102687136"/>
<feature type="coiled-coil region" evidence="5">
    <location>
        <begin position="193"/>
        <end position="248"/>
    </location>
</feature>
<dbReference type="Gene3D" id="3.30.420.10">
    <property type="entry name" value="Ribonuclease H-like superfamily/Ribonuclease H"/>
    <property type="match status" value="1"/>
</dbReference>
<evidence type="ECO:0000313" key="9">
    <source>
        <dbReference type="Ensembl" id="ENSLOCP00000018389.1"/>
    </source>
</evidence>
<dbReference type="GO" id="GO:0044790">
    <property type="term" value="P:suppression of viral release by host"/>
    <property type="evidence" value="ECO:0000318"/>
    <property type="project" value="GO_Central"/>
</dbReference>
<dbReference type="InterPro" id="IPR000315">
    <property type="entry name" value="Znf_B-box"/>
</dbReference>
<feature type="region of interest" description="Disordered" evidence="6">
    <location>
        <begin position="367"/>
        <end position="474"/>
    </location>
</feature>
<dbReference type="InterPro" id="IPR013083">
    <property type="entry name" value="Znf_RING/FYVE/PHD"/>
</dbReference>
<accession>W5NCN0</accession>
<proteinExistence type="predicted"/>
<dbReference type="PROSITE" id="PS50089">
    <property type="entry name" value="ZF_RING_2"/>
    <property type="match status" value="1"/>
</dbReference>
<keyword evidence="10" id="KW-1185">Reference proteome</keyword>
<feature type="compositionally biased region" description="Polar residues" evidence="6">
    <location>
        <begin position="430"/>
        <end position="455"/>
    </location>
</feature>
<dbReference type="eggNOG" id="KOG2177">
    <property type="taxonomic scope" value="Eukaryota"/>
</dbReference>
<dbReference type="FunFam" id="3.30.420.10:FF:000247">
    <property type="entry name" value="Si:ch1073-296i8.2"/>
    <property type="match status" value="1"/>
</dbReference>
<feature type="domain" description="B box-type" evidence="8">
    <location>
        <begin position="86"/>
        <end position="128"/>
    </location>
</feature>
<dbReference type="OMA" id="KPICCIC"/>
<dbReference type="Pfam" id="PF12126">
    <property type="entry name" value="PML_CC"/>
    <property type="match status" value="1"/>
</dbReference>
<dbReference type="InterPro" id="IPR021978">
    <property type="entry name" value="PML-like_CC"/>
</dbReference>
<dbReference type="InterPro" id="IPR057617">
    <property type="entry name" value="PML_C"/>
</dbReference>
<evidence type="ECO:0000259" key="7">
    <source>
        <dbReference type="PROSITE" id="PS50089"/>
    </source>
</evidence>
<dbReference type="SMART" id="SM00336">
    <property type="entry name" value="BBOX"/>
    <property type="match status" value="2"/>
</dbReference>
<dbReference type="SUPFAM" id="SSF57850">
    <property type="entry name" value="RING/U-box"/>
    <property type="match status" value="1"/>
</dbReference>
<dbReference type="InterPro" id="IPR001841">
    <property type="entry name" value="Znf_RING"/>
</dbReference>
<dbReference type="STRING" id="7918.ENSLOCP00000018389"/>
<dbReference type="Pfam" id="PF00929">
    <property type="entry name" value="RNase_T"/>
    <property type="match status" value="1"/>
</dbReference>
<dbReference type="SUPFAM" id="SSF57845">
    <property type="entry name" value="B-box zinc-binding domain"/>
    <property type="match status" value="1"/>
</dbReference>
<evidence type="ECO:0000313" key="10">
    <source>
        <dbReference type="Proteomes" id="UP000018468"/>
    </source>
</evidence>
<protein>
    <submittedName>
        <fullName evidence="9">Promyelocytic leukemia</fullName>
    </submittedName>
</protein>
<dbReference type="Proteomes" id="UP000018468">
    <property type="component" value="Linkage group LG3"/>
</dbReference>
<keyword evidence="5" id="KW-0175">Coiled coil</keyword>
<dbReference type="Pfam" id="PF25244">
    <property type="entry name" value="PML_C"/>
    <property type="match status" value="1"/>
</dbReference>
<dbReference type="GeneID" id="102687136"/>
<organism evidence="9 10">
    <name type="scientific">Lepisosteus oculatus</name>
    <name type="common">Spotted gar</name>
    <dbReference type="NCBI Taxonomy" id="7918"/>
    <lineage>
        <taxon>Eukaryota</taxon>
        <taxon>Metazoa</taxon>
        <taxon>Chordata</taxon>
        <taxon>Craniata</taxon>
        <taxon>Vertebrata</taxon>
        <taxon>Euteleostomi</taxon>
        <taxon>Actinopterygii</taxon>
        <taxon>Neopterygii</taxon>
        <taxon>Holostei</taxon>
        <taxon>Semionotiformes</taxon>
        <taxon>Lepisosteidae</taxon>
        <taxon>Lepisosteus</taxon>
    </lineage>
</organism>
<dbReference type="AlphaFoldDB" id="W5NCN0"/>
<dbReference type="Ensembl" id="ENSLOCT00000018421.1">
    <property type="protein sequence ID" value="ENSLOCP00000018389.1"/>
    <property type="gene ID" value="ENSLOCG00000014935.1"/>
</dbReference>
<keyword evidence="2 4" id="KW-0863">Zinc-finger</keyword>
<dbReference type="Gene3D" id="3.30.40.10">
    <property type="entry name" value="Zinc/RING finger domain, C3HC4 (zinc finger)"/>
    <property type="match status" value="1"/>
</dbReference>
<dbReference type="InterPro" id="IPR012337">
    <property type="entry name" value="RNaseH-like_sf"/>
</dbReference>
<dbReference type="InterPro" id="IPR018957">
    <property type="entry name" value="Znf_C3HC4_RING-type"/>
</dbReference>
<dbReference type="GO" id="GO:0019789">
    <property type="term" value="F:SUMO transferase activity"/>
    <property type="evidence" value="ECO:0000318"/>
    <property type="project" value="GO_Central"/>
</dbReference>
<dbReference type="PROSITE" id="PS00518">
    <property type="entry name" value="ZF_RING_1"/>
    <property type="match status" value="1"/>
</dbReference>
<reference evidence="9" key="2">
    <citation type="submission" date="2025-08" db="UniProtKB">
        <authorList>
            <consortium name="Ensembl"/>
        </authorList>
    </citation>
    <scope>IDENTIFICATION</scope>
</reference>
<dbReference type="GeneTree" id="ENSGT00510000048454"/>
<dbReference type="PANTHER" id="PTHR25462:SF302">
    <property type="entry name" value="PROTEIN PML"/>
    <property type="match status" value="1"/>
</dbReference>
<feature type="domain" description="B box-type" evidence="8">
    <location>
        <begin position="149"/>
        <end position="192"/>
    </location>
</feature>
<reference evidence="10" key="1">
    <citation type="submission" date="2011-12" db="EMBL/GenBank/DDBJ databases">
        <title>The Draft Genome of Lepisosteus oculatus.</title>
        <authorList>
            <consortium name="The Broad Institute Genome Assembly &amp; Analysis Group"/>
            <consortium name="Computational R&amp;D Group"/>
            <consortium name="and Sequencing Platform"/>
            <person name="Di Palma F."/>
            <person name="Alfoldi J."/>
            <person name="Johnson J."/>
            <person name="Berlin A."/>
            <person name="Gnerre S."/>
            <person name="Jaffe D."/>
            <person name="MacCallum I."/>
            <person name="Young S."/>
            <person name="Walker B.J."/>
            <person name="Lander E.S."/>
            <person name="Lindblad-Toh K."/>
        </authorList>
    </citation>
    <scope>NUCLEOTIDE SEQUENCE [LARGE SCALE GENOMIC DNA]</scope>
</reference>
<dbReference type="CDD" id="cd06127">
    <property type="entry name" value="DEDDh"/>
    <property type="match status" value="1"/>
</dbReference>
<dbReference type="InterPro" id="IPR047153">
    <property type="entry name" value="TRIM45/56/19-like"/>
</dbReference>
<dbReference type="GO" id="GO:0005654">
    <property type="term" value="C:nucleoplasm"/>
    <property type="evidence" value="ECO:0000318"/>
    <property type="project" value="GO_Central"/>
</dbReference>
<keyword evidence="1" id="KW-0479">Metal-binding</keyword>
<dbReference type="SUPFAM" id="SSF53098">
    <property type="entry name" value="Ribonuclease H-like"/>
    <property type="match status" value="1"/>
</dbReference>
<dbReference type="Pfam" id="PF00097">
    <property type="entry name" value="zf-C3HC4"/>
    <property type="match status" value="1"/>
</dbReference>
<evidence type="ECO:0000256" key="4">
    <source>
        <dbReference type="PROSITE-ProRule" id="PRU00024"/>
    </source>
</evidence>
<feature type="compositionally biased region" description="Basic and acidic residues" evidence="6">
    <location>
        <begin position="389"/>
        <end position="401"/>
    </location>
</feature>
<evidence type="ECO:0000256" key="5">
    <source>
        <dbReference type="SAM" id="Coils"/>
    </source>
</evidence>
<reference evidence="9" key="3">
    <citation type="submission" date="2025-09" db="UniProtKB">
        <authorList>
            <consortium name="Ensembl"/>
        </authorList>
    </citation>
    <scope>IDENTIFICATION</scope>
</reference>
<dbReference type="PANTHER" id="PTHR25462">
    <property type="entry name" value="BONUS, ISOFORM C-RELATED"/>
    <property type="match status" value="1"/>
</dbReference>
<feature type="domain" description="RING-type" evidence="7">
    <location>
        <begin position="17"/>
        <end position="56"/>
    </location>
</feature>
<dbReference type="PROSITE" id="PS50119">
    <property type="entry name" value="ZF_BBOX"/>
    <property type="match status" value="2"/>
</dbReference>
<evidence type="ECO:0000256" key="2">
    <source>
        <dbReference type="ARBA" id="ARBA00022771"/>
    </source>
</evidence>
<dbReference type="GO" id="GO:0061659">
    <property type="term" value="F:ubiquitin-like protein ligase activity"/>
    <property type="evidence" value="ECO:0000318"/>
    <property type="project" value="GO_Central"/>
</dbReference>
<dbReference type="InParanoid" id="W5NCN0"/>
<dbReference type="Pfam" id="PF00643">
    <property type="entry name" value="zf-B_box"/>
    <property type="match status" value="2"/>
</dbReference>
<dbReference type="GO" id="GO:0045087">
    <property type="term" value="P:innate immune response"/>
    <property type="evidence" value="ECO:0000318"/>
    <property type="project" value="GO_Central"/>
</dbReference>
<dbReference type="InterPro" id="IPR017907">
    <property type="entry name" value="Znf_RING_CS"/>
</dbReference>
<dbReference type="InterPro" id="IPR013520">
    <property type="entry name" value="Ribonucl_H"/>
</dbReference>
<name>W5NCN0_LEPOC</name>
<dbReference type="GO" id="GO:0008270">
    <property type="term" value="F:zinc ion binding"/>
    <property type="evidence" value="ECO:0007669"/>
    <property type="project" value="UniProtKB-KW"/>
</dbReference>
<dbReference type="GO" id="GO:0003676">
    <property type="term" value="F:nucleic acid binding"/>
    <property type="evidence" value="ECO:0007669"/>
    <property type="project" value="InterPro"/>
</dbReference>
<sequence>MANQAGTLLHGEQFLLCGICTRNISSPKLLSCLHTFCEECLTRSEKSDSVTCPTCQKATELPKVKNNVLFSELKARVDTYRQIVQASVLPCSRCRAGASFLCFECEKMLCQSCFDAHQIFTEKEGHPVDSVENLRRMDFPDFLEATRKKRLPYCPSHEKQMISIFCRTCSKSVCCTCTILEHKPPAHEHCDMKEEVQLQKQDLKKMSAALLEKREAFAKACQELWTLRDSNRAHKAELEDAIKEAVRETVQVVTEKGDALLGELEGMYANKDAEIKGQLCETENVLKRVDAACDLIEKIECYGADKDVLEMQGMVRSSLQELQREDRVHVEPQALKVTFTKSHVESRACVGSLAVWKNSVERREMALSSEASGVVSVKRAREDDQETEWIDKHRNQSDSYHDLQPQPKRHTSPDLYQSEASMGSYPGTDSPRSTSQSPVQEIESMGTSQTDSWVISSSESEDESPSGAGGRNHNNQIVSQLQISSEIQSKVATQDWATGTIVFFDLETTGLDLSSNIIQLSAVCGELTFNTYILPVQPITQGASAVNGLTMEDGVLLLHSEPVETTSIGEALTAFLNFLRCLSEPLLVGHNIWRFDCPILIRVLKKVGLRDELENSVSGFLDTLPLAKDILKNVEIRNFSLQNLVKCILMESYLAHNALEDALVLQRLYNAMIPTPEQTRSHSFSLLQVETYDSLQPLIAEKALTKPAAQKLAKGEVSFDMLRKAYQQDPKNGLNIFLLPWRKELGLTMFAGTIKRLKTFFSNMEE</sequence>
<dbReference type="EMBL" id="AHAT01004886">
    <property type="status" value="NOT_ANNOTATED_CDS"/>
    <property type="molecule type" value="Genomic_DNA"/>
</dbReference>
<keyword evidence="3" id="KW-0862">Zinc</keyword>
<evidence type="ECO:0000256" key="6">
    <source>
        <dbReference type="SAM" id="MobiDB-lite"/>
    </source>
</evidence>
<dbReference type="InterPro" id="IPR036397">
    <property type="entry name" value="RNaseH_sf"/>
</dbReference>
<evidence type="ECO:0000259" key="8">
    <source>
        <dbReference type="PROSITE" id="PS50119"/>
    </source>
</evidence>
<dbReference type="SMART" id="SM00184">
    <property type="entry name" value="RING"/>
    <property type="match status" value="1"/>
</dbReference>